<name>A0A7J7HUX3_CAMSI</name>
<dbReference type="InterPro" id="IPR044717">
    <property type="entry name" value="NIC1"/>
</dbReference>
<feature type="region of interest" description="Disordered" evidence="1">
    <location>
        <begin position="285"/>
        <end position="317"/>
    </location>
</feature>
<dbReference type="GO" id="GO:0008936">
    <property type="term" value="F:nicotinamidase activity"/>
    <property type="evidence" value="ECO:0007669"/>
    <property type="project" value="InterPro"/>
</dbReference>
<dbReference type="Proteomes" id="UP000593564">
    <property type="component" value="Unassembled WGS sequence"/>
</dbReference>
<evidence type="ECO:0000313" key="3">
    <source>
        <dbReference type="Proteomes" id="UP000593564"/>
    </source>
</evidence>
<dbReference type="PANTHER" id="PTHR47297:SF2">
    <property type="entry name" value="OS02G0606800 PROTEIN"/>
    <property type="match status" value="1"/>
</dbReference>
<dbReference type="AlphaFoldDB" id="A0A7J7HUX3"/>
<feature type="compositionally biased region" description="Basic and acidic residues" evidence="1">
    <location>
        <begin position="305"/>
        <end position="317"/>
    </location>
</feature>
<dbReference type="EMBL" id="JACBKZ010000002">
    <property type="protein sequence ID" value="KAF5956663.1"/>
    <property type="molecule type" value="Genomic_DNA"/>
</dbReference>
<comment type="caution">
    <text evidence="2">The sequence shown here is derived from an EMBL/GenBank/DDBJ whole genome shotgun (WGS) entry which is preliminary data.</text>
</comment>
<sequence length="317" mass="35810">MGGPVIDYLCREPRKERKISKMVLKTVDLLKNEIPFEEESIVLFEDVKTGLVLVNIINGFCTIRAGNLLSPSANPLVQQIAPTEPNSQINETIDESARQAKVFCNKKWPVLAFLDSHHPGKLEHPYPYCIIGTDESNLVPNCYDGYLGSMEEDGSNVFVDWVFLVKLGEALELRDSFWGILLQGHAILEAMAHNEDLPQSAIDGQTPKGGGRREGFPFIPPMADLEPQRQNPRRDARGRQGNSPRRSSSPDRQRRMIDLQVLEDRVKEQDELIRKMAADMELMKRQIKGKWVTTGDGRKSKTSPRHSEDRGRHTTPS</sequence>
<dbReference type="PANTHER" id="PTHR47297">
    <property type="match status" value="1"/>
</dbReference>
<evidence type="ECO:0000313" key="2">
    <source>
        <dbReference type="EMBL" id="KAF5956663.1"/>
    </source>
</evidence>
<accession>A0A7J7HUX3</accession>
<reference evidence="3" key="1">
    <citation type="journal article" date="2020" name="Nat. Commun.">
        <title>Genome assembly of wild tea tree DASZ reveals pedigree and selection history of tea varieties.</title>
        <authorList>
            <person name="Zhang W."/>
            <person name="Zhang Y."/>
            <person name="Qiu H."/>
            <person name="Guo Y."/>
            <person name="Wan H."/>
            <person name="Zhang X."/>
            <person name="Scossa F."/>
            <person name="Alseekh S."/>
            <person name="Zhang Q."/>
            <person name="Wang P."/>
            <person name="Xu L."/>
            <person name="Schmidt M.H."/>
            <person name="Jia X."/>
            <person name="Li D."/>
            <person name="Zhu A."/>
            <person name="Guo F."/>
            <person name="Chen W."/>
            <person name="Ni D."/>
            <person name="Usadel B."/>
            <person name="Fernie A.R."/>
            <person name="Wen W."/>
        </authorList>
    </citation>
    <scope>NUCLEOTIDE SEQUENCE [LARGE SCALE GENOMIC DNA]</scope>
    <source>
        <strain evidence="3">cv. G240</strain>
    </source>
</reference>
<organism evidence="2 3">
    <name type="scientific">Camellia sinensis</name>
    <name type="common">Tea plant</name>
    <name type="synonym">Thea sinensis</name>
    <dbReference type="NCBI Taxonomy" id="4442"/>
    <lineage>
        <taxon>Eukaryota</taxon>
        <taxon>Viridiplantae</taxon>
        <taxon>Streptophyta</taxon>
        <taxon>Embryophyta</taxon>
        <taxon>Tracheophyta</taxon>
        <taxon>Spermatophyta</taxon>
        <taxon>Magnoliopsida</taxon>
        <taxon>eudicotyledons</taxon>
        <taxon>Gunneridae</taxon>
        <taxon>Pentapetalae</taxon>
        <taxon>asterids</taxon>
        <taxon>Ericales</taxon>
        <taxon>Theaceae</taxon>
        <taxon>Camellia</taxon>
    </lineage>
</organism>
<dbReference type="GO" id="GO:0019365">
    <property type="term" value="P:pyridine nucleotide salvage"/>
    <property type="evidence" value="ECO:0007669"/>
    <property type="project" value="InterPro"/>
</dbReference>
<proteinExistence type="predicted"/>
<evidence type="ECO:0000256" key="1">
    <source>
        <dbReference type="SAM" id="MobiDB-lite"/>
    </source>
</evidence>
<keyword evidence="3" id="KW-1185">Reference proteome</keyword>
<feature type="compositionally biased region" description="Basic and acidic residues" evidence="1">
    <location>
        <begin position="248"/>
        <end position="258"/>
    </location>
</feature>
<feature type="region of interest" description="Disordered" evidence="1">
    <location>
        <begin position="198"/>
        <end position="258"/>
    </location>
</feature>
<reference evidence="2 3" key="2">
    <citation type="submission" date="2020-07" db="EMBL/GenBank/DDBJ databases">
        <title>Genome assembly of wild tea tree DASZ reveals pedigree and selection history of tea varieties.</title>
        <authorList>
            <person name="Zhang W."/>
        </authorList>
    </citation>
    <scope>NUCLEOTIDE SEQUENCE [LARGE SCALE GENOMIC DNA]</scope>
    <source>
        <strain evidence="3">cv. G240</strain>
        <tissue evidence="2">Leaf</tissue>
    </source>
</reference>
<protein>
    <submittedName>
        <fullName evidence="2">Uncharacterized protein</fullName>
    </submittedName>
</protein>
<gene>
    <name evidence="2" type="ORF">HYC85_003888</name>
</gene>